<dbReference type="InterPro" id="IPR020449">
    <property type="entry name" value="Tscrpt_reg_AraC-type_HTH"/>
</dbReference>
<evidence type="ECO:0000313" key="6">
    <source>
        <dbReference type="Proteomes" id="UP001595526"/>
    </source>
</evidence>
<keyword evidence="3" id="KW-0804">Transcription</keyword>
<feature type="domain" description="HTH araC/xylS-type" evidence="4">
    <location>
        <begin position="216"/>
        <end position="313"/>
    </location>
</feature>
<dbReference type="PANTHER" id="PTHR47893">
    <property type="entry name" value="REGULATORY PROTEIN PCHR"/>
    <property type="match status" value="1"/>
</dbReference>
<proteinExistence type="predicted"/>
<keyword evidence="2" id="KW-0238">DNA-binding</keyword>
<evidence type="ECO:0000256" key="1">
    <source>
        <dbReference type="ARBA" id="ARBA00023015"/>
    </source>
</evidence>
<dbReference type="PANTHER" id="PTHR47893:SF1">
    <property type="entry name" value="REGULATORY PROTEIN PCHR"/>
    <property type="match status" value="1"/>
</dbReference>
<dbReference type="InterPro" id="IPR053142">
    <property type="entry name" value="PchR_regulatory_protein"/>
</dbReference>
<protein>
    <submittedName>
        <fullName evidence="5">Helix-turn-helix transcriptional regulator</fullName>
    </submittedName>
</protein>
<dbReference type="RefSeq" id="WP_379021854.1">
    <property type="nucleotide sequence ID" value="NZ_JBHRTA010000030.1"/>
</dbReference>
<dbReference type="SMART" id="SM00342">
    <property type="entry name" value="HTH_ARAC"/>
    <property type="match status" value="1"/>
</dbReference>
<dbReference type="EMBL" id="JBHRTA010000030">
    <property type="protein sequence ID" value="MFC3197808.1"/>
    <property type="molecule type" value="Genomic_DNA"/>
</dbReference>
<evidence type="ECO:0000313" key="5">
    <source>
        <dbReference type="EMBL" id="MFC3197808.1"/>
    </source>
</evidence>
<dbReference type="InterPro" id="IPR018060">
    <property type="entry name" value="HTH_AraC"/>
</dbReference>
<dbReference type="PROSITE" id="PS01124">
    <property type="entry name" value="HTH_ARAC_FAMILY_2"/>
    <property type="match status" value="1"/>
</dbReference>
<accession>A0ABV7JI94</accession>
<evidence type="ECO:0000256" key="2">
    <source>
        <dbReference type="ARBA" id="ARBA00023125"/>
    </source>
</evidence>
<name>A0ABV7JI94_9SPHI</name>
<dbReference type="Gene3D" id="1.10.10.60">
    <property type="entry name" value="Homeodomain-like"/>
    <property type="match status" value="2"/>
</dbReference>
<dbReference type="Pfam" id="PF12833">
    <property type="entry name" value="HTH_18"/>
    <property type="match status" value="1"/>
</dbReference>
<sequence>MSMTVNGTAVTQNGKISGPFAHFTWIEFRAVDFCCFYGKAPASRDTPTGHIALCGSEPLIRIICCRQGKLSIGTGQQNAATTIHLPANSHNLCFIPADIQIVTEYDFTLPQELLIVDLKLNAFRQYFPLDHHAFTPLNERINQSELSALSSASLPLGPEMISLIQAIAHCKRPQFSKPSYIKAKIIELMLLQAEQQWKSTYQRMPTLRDDELQRIYEVRDILHAEPANDHTLLSLAHRVGTNDATLKKQFKQVFGTTVFHYLTDVRMRLAKEILLEQNEKIATVAQRVGYKHATHFTAAFKKHFGYLPTQVRA</sequence>
<keyword evidence="6" id="KW-1185">Reference proteome</keyword>
<reference evidence="6" key="1">
    <citation type="journal article" date="2019" name="Int. J. Syst. Evol. Microbiol.">
        <title>The Global Catalogue of Microorganisms (GCM) 10K type strain sequencing project: providing services to taxonomists for standard genome sequencing and annotation.</title>
        <authorList>
            <consortium name="The Broad Institute Genomics Platform"/>
            <consortium name="The Broad Institute Genome Sequencing Center for Infectious Disease"/>
            <person name="Wu L."/>
            <person name="Ma J."/>
        </authorList>
    </citation>
    <scope>NUCLEOTIDE SEQUENCE [LARGE SCALE GENOMIC DNA]</scope>
    <source>
        <strain evidence="6">KCTC 52416</strain>
    </source>
</reference>
<dbReference type="SUPFAM" id="SSF46689">
    <property type="entry name" value="Homeodomain-like"/>
    <property type="match status" value="2"/>
</dbReference>
<dbReference type="PROSITE" id="PS00041">
    <property type="entry name" value="HTH_ARAC_FAMILY_1"/>
    <property type="match status" value="1"/>
</dbReference>
<dbReference type="InterPro" id="IPR018062">
    <property type="entry name" value="HTH_AraC-typ_CS"/>
</dbReference>
<comment type="caution">
    <text evidence="5">The sequence shown here is derived from an EMBL/GenBank/DDBJ whole genome shotgun (WGS) entry which is preliminary data.</text>
</comment>
<gene>
    <name evidence="5" type="ORF">ACFOET_09305</name>
</gene>
<dbReference type="InterPro" id="IPR009057">
    <property type="entry name" value="Homeodomain-like_sf"/>
</dbReference>
<dbReference type="Proteomes" id="UP001595526">
    <property type="component" value="Unassembled WGS sequence"/>
</dbReference>
<keyword evidence="1" id="KW-0805">Transcription regulation</keyword>
<dbReference type="PRINTS" id="PR00032">
    <property type="entry name" value="HTHARAC"/>
</dbReference>
<evidence type="ECO:0000259" key="4">
    <source>
        <dbReference type="PROSITE" id="PS01124"/>
    </source>
</evidence>
<organism evidence="5 6">
    <name type="scientific">Parapedobacter deserti</name>
    <dbReference type="NCBI Taxonomy" id="1912957"/>
    <lineage>
        <taxon>Bacteria</taxon>
        <taxon>Pseudomonadati</taxon>
        <taxon>Bacteroidota</taxon>
        <taxon>Sphingobacteriia</taxon>
        <taxon>Sphingobacteriales</taxon>
        <taxon>Sphingobacteriaceae</taxon>
        <taxon>Parapedobacter</taxon>
    </lineage>
</organism>
<evidence type="ECO:0000256" key="3">
    <source>
        <dbReference type="ARBA" id="ARBA00023163"/>
    </source>
</evidence>